<dbReference type="RefSeq" id="WP_278674142.1">
    <property type="nucleotide sequence ID" value="NZ_DYVT01000006.1"/>
</dbReference>
<sequence>MMSQEVMSIYAAMKIYPANNVPGVLTLLGGKVHFEANGALKRTEIRNDFYFSEINNMKMSLSMQPYKISIKDSENELWEFNQVAKKEGQKFVDLYNDITGQ</sequence>
<proteinExistence type="predicted"/>
<reference evidence="1" key="1">
    <citation type="journal article" date="2021" name="PeerJ">
        <title>Extensive microbial diversity within the chicken gut microbiome revealed by metagenomics and culture.</title>
        <authorList>
            <person name="Gilroy R."/>
            <person name="Ravi A."/>
            <person name="Getino M."/>
            <person name="Pursley I."/>
            <person name="Horton D.L."/>
            <person name="Alikhan N.F."/>
            <person name="Baker D."/>
            <person name="Gharbi K."/>
            <person name="Hall N."/>
            <person name="Watson M."/>
            <person name="Adriaenssens E.M."/>
            <person name="Foster-Nyarko E."/>
            <person name="Jarju S."/>
            <person name="Secka A."/>
            <person name="Antonio M."/>
            <person name="Oren A."/>
            <person name="Chaudhuri R.R."/>
            <person name="La Ragione R."/>
            <person name="Hildebrand F."/>
            <person name="Pallen M.J."/>
        </authorList>
    </citation>
    <scope>NUCLEOTIDE SEQUENCE</scope>
    <source>
        <strain evidence="1">CHK149-3286</strain>
    </source>
</reference>
<evidence type="ECO:0000313" key="2">
    <source>
        <dbReference type="Proteomes" id="UP000706163"/>
    </source>
</evidence>
<organism evidence="1 2">
    <name type="scientific">Staphylococcus kloosii</name>
    <dbReference type="NCBI Taxonomy" id="29384"/>
    <lineage>
        <taxon>Bacteria</taxon>
        <taxon>Bacillati</taxon>
        <taxon>Bacillota</taxon>
        <taxon>Bacilli</taxon>
        <taxon>Bacillales</taxon>
        <taxon>Staphylococcaceae</taxon>
        <taxon>Staphylococcus</taxon>
    </lineage>
</organism>
<dbReference type="EMBL" id="DYVT01000006">
    <property type="protein sequence ID" value="HJF66801.1"/>
    <property type="molecule type" value="Genomic_DNA"/>
</dbReference>
<dbReference type="Proteomes" id="UP000706163">
    <property type="component" value="Unassembled WGS sequence"/>
</dbReference>
<dbReference type="AlphaFoldDB" id="A0A921KUS4"/>
<accession>A0A921KUS4</accession>
<evidence type="ECO:0000313" key="1">
    <source>
        <dbReference type="EMBL" id="HJF66801.1"/>
    </source>
</evidence>
<gene>
    <name evidence="1" type="ORF">K8V85_00675</name>
</gene>
<protein>
    <submittedName>
        <fullName evidence="1">Uncharacterized protein</fullName>
    </submittedName>
</protein>
<reference evidence="1" key="2">
    <citation type="submission" date="2021-09" db="EMBL/GenBank/DDBJ databases">
        <authorList>
            <person name="Gilroy R."/>
        </authorList>
    </citation>
    <scope>NUCLEOTIDE SEQUENCE</scope>
    <source>
        <strain evidence="1">CHK149-3286</strain>
    </source>
</reference>
<name>A0A921KUS4_9STAP</name>
<comment type="caution">
    <text evidence="1">The sequence shown here is derived from an EMBL/GenBank/DDBJ whole genome shotgun (WGS) entry which is preliminary data.</text>
</comment>